<evidence type="ECO:0000313" key="2">
    <source>
        <dbReference type="Proteomes" id="UP000234323"/>
    </source>
</evidence>
<accession>A0A2I1GEI5</accession>
<dbReference type="Proteomes" id="UP000234323">
    <property type="component" value="Unassembled WGS sequence"/>
</dbReference>
<proteinExistence type="predicted"/>
<protein>
    <submittedName>
        <fullName evidence="1">Uncharacterized protein</fullName>
    </submittedName>
</protein>
<keyword evidence="2" id="KW-1185">Reference proteome</keyword>
<sequence length="123" mass="13340">MNHDSTFAGALEYMPDEVLLSIINEEEIAYGPKVDLVCLIVDNQMYRSFGLDNPSSSYFERLKPSTGLSSASNSALCSDTLNASDLENASNNPFFACSLVPSHSPVNVLILSHKPFSTSTFLA</sequence>
<comment type="caution">
    <text evidence="1">The sequence shown here is derived from an EMBL/GenBank/DDBJ whole genome shotgun (WGS) entry which is preliminary data.</text>
</comment>
<reference evidence="1 2" key="1">
    <citation type="submission" date="2015-10" db="EMBL/GenBank/DDBJ databases">
        <title>Genome analyses suggest a sexual origin of heterokaryosis in a supposedly ancient asexual fungus.</title>
        <authorList>
            <person name="Ropars J."/>
            <person name="Sedzielewska K."/>
            <person name="Noel J."/>
            <person name="Charron P."/>
            <person name="Farinelli L."/>
            <person name="Marton T."/>
            <person name="Kruger M."/>
            <person name="Pelin A."/>
            <person name="Brachmann A."/>
            <person name="Corradi N."/>
        </authorList>
    </citation>
    <scope>NUCLEOTIDE SEQUENCE [LARGE SCALE GENOMIC DNA]</scope>
    <source>
        <strain evidence="1 2">A4</strain>
    </source>
</reference>
<gene>
    <name evidence="1" type="ORF">RhiirA4_459523</name>
</gene>
<dbReference type="EMBL" id="LLXI01000362">
    <property type="protein sequence ID" value="PKY45034.1"/>
    <property type="molecule type" value="Genomic_DNA"/>
</dbReference>
<dbReference type="AlphaFoldDB" id="A0A2I1GEI5"/>
<name>A0A2I1GEI5_9GLOM</name>
<evidence type="ECO:0000313" key="1">
    <source>
        <dbReference type="EMBL" id="PKY45034.1"/>
    </source>
</evidence>
<organism evidence="1 2">
    <name type="scientific">Rhizophagus irregularis</name>
    <dbReference type="NCBI Taxonomy" id="588596"/>
    <lineage>
        <taxon>Eukaryota</taxon>
        <taxon>Fungi</taxon>
        <taxon>Fungi incertae sedis</taxon>
        <taxon>Mucoromycota</taxon>
        <taxon>Glomeromycotina</taxon>
        <taxon>Glomeromycetes</taxon>
        <taxon>Glomerales</taxon>
        <taxon>Glomeraceae</taxon>
        <taxon>Rhizophagus</taxon>
    </lineage>
</organism>